<comment type="cofactor">
    <cofactor evidence="7">
        <name>Mg(2+)</name>
        <dbReference type="ChEBI" id="CHEBI:18420"/>
    </cofactor>
    <text evidence="7">Binds 1 Mg(2+) ion per subunit.</text>
</comment>
<keyword evidence="7 8" id="KW-0067">ATP-binding</keyword>
<comment type="catalytic activity">
    <reaction evidence="7">
        <text>succinate + ATP + CoA = succinyl-CoA + ADP + phosphate</text>
        <dbReference type="Rhea" id="RHEA:17661"/>
        <dbReference type="ChEBI" id="CHEBI:30031"/>
        <dbReference type="ChEBI" id="CHEBI:30616"/>
        <dbReference type="ChEBI" id="CHEBI:43474"/>
        <dbReference type="ChEBI" id="CHEBI:57287"/>
        <dbReference type="ChEBI" id="CHEBI:57292"/>
        <dbReference type="ChEBI" id="CHEBI:456216"/>
        <dbReference type="EC" id="6.2.1.5"/>
    </reaction>
</comment>
<dbReference type="PIRSF" id="PIRSF001554">
    <property type="entry name" value="SucCS_beta"/>
    <property type="match status" value="1"/>
</dbReference>
<dbReference type="Gene3D" id="3.30.1490.20">
    <property type="entry name" value="ATP-grasp fold, A domain"/>
    <property type="match status" value="1"/>
</dbReference>
<dbReference type="EC" id="6.2.1.5" evidence="7"/>
<feature type="binding site" evidence="7">
    <location>
        <position position="99"/>
    </location>
    <ligand>
        <name>ATP</name>
        <dbReference type="ChEBI" id="CHEBI:30616"/>
    </ligand>
</feature>
<dbReference type="InterPro" id="IPR005811">
    <property type="entry name" value="SUCC_ACL_C"/>
</dbReference>
<feature type="binding site" evidence="7">
    <location>
        <position position="256"/>
    </location>
    <ligand>
        <name>substrate</name>
        <note>ligand shared with subunit alpha</note>
    </ligand>
</feature>
<reference evidence="10" key="1">
    <citation type="journal article" date="2020" name="mSystems">
        <title>Genome- and Community-Level Interaction Insights into Carbon Utilization and Element Cycling Functions of Hydrothermarchaeota in Hydrothermal Sediment.</title>
        <authorList>
            <person name="Zhou Z."/>
            <person name="Liu Y."/>
            <person name="Xu W."/>
            <person name="Pan J."/>
            <person name="Luo Z.H."/>
            <person name="Li M."/>
        </authorList>
    </citation>
    <scope>NUCLEOTIDE SEQUENCE [LARGE SCALE GENOMIC DNA]</scope>
    <source>
        <strain evidence="10">HyVt-74</strain>
    </source>
</reference>
<dbReference type="GO" id="GO:0000287">
    <property type="term" value="F:magnesium ion binding"/>
    <property type="evidence" value="ECO:0007669"/>
    <property type="project" value="UniProtKB-UniRule"/>
</dbReference>
<evidence type="ECO:0000256" key="2">
    <source>
        <dbReference type="ARBA" id="ARBA00022532"/>
    </source>
</evidence>
<name>A0A7C5DB49_UNCW3</name>
<feature type="binding site" evidence="7">
    <location>
        <position position="45"/>
    </location>
    <ligand>
        <name>ATP</name>
        <dbReference type="ChEBI" id="CHEBI:30616"/>
    </ligand>
</feature>
<dbReference type="GO" id="GO:0005829">
    <property type="term" value="C:cytosol"/>
    <property type="evidence" value="ECO:0007669"/>
    <property type="project" value="TreeGrafter"/>
</dbReference>
<organism evidence="10">
    <name type="scientific">candidate division WOR-3 bacterium</name>
    <dbReference type="NCBI Taxonomy" id="2052148"/>
    <lineage>
        <taxon>Bacteria</taxon>
        <taxon>Bacteria division WOR-3</taxon>
    </lineage>
</organism>
<dbReference type="FunFam" id="3.30.1490.20:FF:000014">
    <property type="entry name" value="Succinate--CoA ligase [ADP-forming] subunit beta"/>
    <property type="match status" value="1"/>
</dbReference>
<dbReference type="InterPro" id="IPR005809">
    <property type="entry name" value="Succ_CoA_ligase-like_bsu"/>
</dbReference>
<feature type="binding site" evidence="7">
    <location>
        <position position="191"/>
    </location>
    <ligand>
        <name>Mg(2+)</name>
        <dbReference type="ChEBI" id="CHEBI:18420"/>
    </ligand>
</feature>
<dbReference type="GO" id="GO:0006099">
    <property type="term" value="P:tricarboxylic acid cycle"/>
    <property type="evidence" value="ECO:0007669"/>
    <property type="project" value="UniProtKB-UniRule"/>
</dbReference>
<dbReference type="NCBIfam" id="TIGR01016">
    <property type="entry name" value="sucCoAbeta"/>
    <property type="match status" value="1"/>
</dbReference>
<keyword evidence="2 7" id="KW-0816">Tricarboxylic acid cycle</keyword>
<feature type="binding site" evidence="7">
    <location>
        <position position="205"/>
    </location>
    <ligand>
        <name>Mg(2+)</name>
        <dbReference type="ChEBI" id="CHEBI:18420"/>
    </ligand>
</feature>
<evidence type="ECO:0000256" key="5">
    <source>
        <dbReference type="ARBA" id="ARBA00022741"/>
    </source>
</evidence>
<accession>A0A7C5DB49</accession>
<comment type="caution">
    <text evidence="7">Lacks conserved residue(s) required for the propagation of feature annotation.</text>
</comment>
<dbReference type="PANTHER" id="PTHR11815:SF10">
    <property type="entry name" value="SUCCINATE--COA LIGASE [GDP-FORMING] SUBUNIT BETA, MITOCHONDRIAL"/>
    <property type="match status" value="1"/>
</dbReference>
<feature type="domain" description="ATP-grasp" evidence="9">
    <location>
        <begin position="9"/>
        <end position="219"/>
    </location>
</feature>
<evidence type="ECO:0000256" key="3">
    <source>
        <dbReference type="ARBA" id="ARBA00022598"/>
    </source>
</evidence>
<evidence type="ECO:0000256" key="8">
    <source>
        <dbReference type="PROSITE-ProRule" id="PRU00409"/>
    </source>
</evidence>
<comment type="subunit">
    <text evidence="7">Heterotetramer of two alpha and two beta subunits.</text>
</comment>
<keyword evidence="6 7" id="KW-0460">Magnesium</keyword>
<comment type="catalytic activity">
    <reaction evidence="7">
        <text>GTP + succinate + CoA = succinyl-CoA + GDP + phosphate</text>
        <dbReference type="Rhea" id="RHEA:22120"/>
        <dbReference type="ChEBI" id="CHEBI:30031"/>
        <dbReference type="ChEBI" id="CHEBI:37565"/>
        <dbReference type="ChEBI" id="CHEBI:43474"/>
        <dbReference type="ChEBI" id="CHEBI:57287"/>
        <dbReference type="ChEBI" id="CHEBI:57292"/>
        <dbReference type="ChEBI" id="CHEBI:58189"/>
    </reaction>
</comment>
<comment type="caution">
    <text evidence="10">The sequence shown here is derived from an EMBL/GenBank/DDBJ whole genome shotgun (WGS) entry which is preliminary data.</text>
</comment>
<dbReference type="HAMAP" id="MF_00558">
    <property type="entry name" value="Succ_CoA_beta"/>
    <property type="match status" value="1"/>
</dbReference>
<dbReference type="FunFam" id="3.40.50.261:FF:000001">
    <property type="entry name" value="Succinate--CoA ligase [ADP-forming] subunit beta"/>
    <property type="match status" value="1"/>
</dbReference>
<comment type="function">
    <text evidence="7">Succinyl-CoA synthetase functions in the citric acid cycle (TCA), coupling the hydrolysis of succinyl-CoA to the synthesis of either ATP or GTP and thus represents the only step of substrate-level phosphorylation in the TCA. The beta subunit provides nucleotide specificity of the enzyme and binds the substrate succinate, while the binding sites for coenzyme A and phosphate are found in the alpha subunit.</text>
</comment>
<keyword evidence="4 7" id="KW-0479">Metal-binding</keyword>
<feature type="binding site" evidence="7">
    <location>
        <begin position="313"/>
        <end position="315"/>
    </location>
    <ligand>
        <name>substrate</name>
        <note>ligand shared with subunit alpha</note>
    </ligand>
</feature>
<keyword evidence="5 7" id="KW-0547">Nucleotide-binding</keyword>
<feature type="binding site" evidence="7">
    <location>
        <begin position="52"/>
        <end position="54"/>
    </location>
    <ligand>
        <name>ATP</name>
        <dbReference type="ChEBI" id="CHEBI:30616"/>
    </ligand>
</feature>
<sequence>MKIHEYQAREFFKKYGIPVSSGEVADSPDKARQISESIGKPVVVKAQVHVGGRGKAGGVKLAKTPEETYKVASTILGMDIKGLKVKKVLVAQAVRIESEAYLGVVVDRRSKRPVIMVSPAGGVEIEEVARETPEKIFKLIVDPAYGLLPHQARDLGYKLYRNPGLASKVGDVLMRLYRLFMETDASLAEINPFVVTKQGELLAIDSKINFDDNSLFRHPDYEELKDLTEDEKVEEEAKKKGLSFIKLEGDIGCVVNGAGLAMATMDVIKYFGGEPANFLDVGGSSNPEKVMNAMDIITREENVRVIWFNIFGGITRCDDIATGLVTALKNMEVNVPIVVRLTGTNEEEGRRLLKESGLTIHSVSTMSEGAKRSIGLAHRKGER</sequence>
<dbReference type="PANTHER" id="PTHR11815">
    <property type="entry name" value="SUCCINYL-COA SYNTHETASE BETA CHAIN"/>
    <property type="match status" value="1"/>
</dbReference>
<protein>
    <recommendedName>
        <fullName evidence="7">Succinate--CoA ligase [ADP-forming] subunit beta</fullName>
        <ecNumber evidence="7">6.2.1.5</ecNumber>
    </recommendedName>
    <alternativeName>
        <fullName evidence="7">Succinyl-CoA synthetase subunit beta</fullName>
        <shortName evidence="7">SCS-beta</shortName>
    </alternativeName>
</protein>
<dbReference type="SUPFAM" id="SSF52210">
    <property type="entry name" value="Succinyl-CoA synthetase domains"/>
    <property type="match status" value="1"/>
</dbReference>
<dbReference type="SUPFAM" id="SSF56059">
    <property type="entry name" value="Glutathione synthetase ATP-binding domain-like"/>
    <property type="match status" value="1"/>
</dbReference>
<dbReference type="NCBIfam" id="NF001913">
    <property type="entry name" value="PRK00696.1"/>
    <property type="match status" value="1"/>
</dbReference>
<dbReference type="PROSITE" id="PS50975">
    <property type="entry name" value="ATP_GRASP"/>
    <property type="match status" value="1"/>
</dbReference>
<dbReference type="InterPro" id="IPR017866">
    <property type="entry name" value="Succ-CoA_synthase_bsu_CS"/>
</dbReference>
<dbReference type="PROSITE" id="PS01217">
    <property type="entry name" value="SUCCINYL_COA_LIG_3"/>
    <property type="match status" value="1"/>
</dbReference>
<keyword evidence="3 7" id="KW-0436">Ligase</keyword>
<dbReference type="Pfam" id="PF00549">
    <property type="entry name" value="Ligase_CoA"/>
    <property type="match status" value="1"/>
</dbReference>
<evidence type="ECO:0000256" key="6">
    <source>
        <dbReference type="ARBA" id="ARBA00022842"/>
    </source>
</evidence>
<dbReference type="Gene3D" id="3.40.50.261">
    <property type="entry name" value="Succinyl-CoA synthetase domains"/>
    <property type="match status" value="1"/>
</dbReference>
<dbReference type="InterPro" id="IPR013650">
    <property type="entry name" value="ATP-grasp_succ-CoA_synth-type"/>
</dbReference>
<evidence type="ECO:0000259" key="9">
    <source>
        <dbReference type="PROSITE" id="PS50975"/>
    </source>
</evidence>
<dbReference type="GO" id="GO:0042709">
    <property type="term" value="C:succinate-CoA ligase complex"/>
    <property type="evidence" value="ECO:0007669"/>
    <property type="project" value="TreeGrafter"/>
</dbReference>
<dbReference type="Pfam" id="PF08442">
    <property type="entry name" value="ATP-grasp_2"/>
    <property type="match status" value="1"/>
</dbReference>
<dbReference type="InterPro" id="IPR013815">
    <property type="entry name" value="ATP_grasp_subdomain_1"/>
</dbReference>
<evidence type="ECO:0000256" key="7">
    <source>
        <dbReference type="HAMAP-Rule" id="MF_00558"/>
    </source>
</evidence>
<proteinExistence type="inferred from homology"/>
<dbReference type="GO" id="GO:0005524">
    <property type="term" value="F:ATP binding"/>
    <property type="evidence" value="ECO:0007669"/>
    <property type="project" value="UniProtKB-UniRule"/>
</dbReference>
<dbReference type="GO" id="GO:0004775">
    <property type="term" value="F:succinate-CoA ligase (ADP-forming) activity"/>
    <property type="evidence" value="ECO:0007669"/>
    <property type="project" value="UniProtKB-UniRule"/>
</dbReference>
<dbReference type="Gene3D" id="3.30.470.20">
    <property type="entry name" value="ATP-grasp fold, B domain"/>
    <property type="match status" value="1"/>
</dbReference>
<dbReference type="InterPro" id="IPR011761">
    <property type="entry name" value="ATP-grasp"/>
</dbReference>
<dbReference type="GO" id="GO:0006104">
    <property type="term" value="P:succinyl-CoA metabolic process"/>
    <property type="evidence" value="ECO:0007669"/>
    <property type="project" value="TreeGrafter"/>
</dbReference>
<dbReference type="AlphaFoldDB" id="A0A7C5DB49"/>
<gene>
    <name evidence="7" type="primary">sucC</name>
    <name evidence="10" type="ORF">ENL19_02760</name>
</gene>
<evidence type="ECO:0000256" key="4">
    <source>
        <dbReference type="ARBA" id="ARBA00022723"/>
    </source>
</evidence>
<comment type="similarity">
    <text evidence="1 7">Belongs to the succinate/malate CoA ligase beta subunit family.</text>
</comment>
<dbReference type="EMBL" id="DRTB01000207">
    <property type="protein sequence ID" value="HHE04965.1"/>
    <property type="molecule type" value="Genomic_DNA"/>
</dbReference>
<evidence type="ECO:0000313" key="10">
    <source>
        <dbReference type="EMBL" id="HHE04965.1"/>
    </source>
</evidence>
<dbReference type="Proteomes" id="UP000886110">
    <property type="component" value="Unassembled WGS sequence"/>
</dbReference>
<dbReference type="FunFam" id="3.30.470.20:FF:000002">
    <property type="entry name" value="Succinate--CoA ligase [ADP-forming] subunit beta"/>
    <property type="match status" value="1"/>
</dbReference>
<comment type="pathway">
    <text evidence="7">Carbohydrate metabolism; tricarboxylic acid cycle; succinate from succinyl-CoA (ligase route): step 1/1.</text>
</comment>
<evidence type="ECO:0000256" key="1">
    <source>
        <dbReference type="ARBA" id="ARBA00009182"/>
    </source>
</evidence>
<dbReference type="InterPro" id="IPR016102">
    <property type="entry name" value="Succinyl-CoA_synth-like"/>
</dbReference>
<dbReference type="UniPathway" id="UPA00223">
    <property type="reaction ID" value="UER00999"/>
</dbReference>
<feature type="binding site" evidence="7">
    <location>
        <position position="94"/>
    </location>
    <ligand>
        <name>ATP</name>
        <dbReference type="ChEBI" id="CHEBI:30616"/>
    </ligand>
</feature>